<proteinExistence type="predicted"/>
<evidence type="ECO:0000313" key="4">
    <source>
        <dbReference type="EMBL" id="OEJ80966.1"/>
    </source>
</evidence>
<evidence type="ECO:0000313" key="5">
    <source>
        <dbReference type="Proteomes" id="UP000095728"/>
    </source>
</evidence>
<dbReference type="GO" id="GO:0034455">
    <property type="term" value="C:t-UTP complex"/>
    <property type="evidence" value="ECO:0007669"/>
    <property type="project" value="TreeGrafter"/>
</dbReference>
<dbReference type="Gene3D" id="2.130.10.10">
    <property type="entry name" value="YVTN repeat-like/Quinoprotein amine dehydrogenase"/>
    <property type="match status" value="2"/>
</dbReference>
<sequence length="757" mass="84844">MPKTNEVAVHRARFVDFQQGNITALAFSHVSNSEKLTPSDLRLAVGRSDGQIEIWNPRNSWFQELTIPNGFDRSIEGLVWCNEPNEPLRLFSIGGSTVVTEWDISTGLPLKNYDCNAGVIWSIAINRSQTRLAVGCDNGSVVLIDISGGKGYLEHVALLQKQESRVLTITWKNDQFVIGGCADGRIRIWEADSSSTQTGSKQFYGRLLHTMKVDKSKKESTLVWSVLYLPLKDQIVTGDSTGAVKFWDFKYATLVQSFKTHSADVLCLTTNASNNSVFSAGVDRKIYQMKLETKSKTVSWAVTANRLFHNNDIRSIASFESKGADLLVSGGVEKKIVVCNLSNFENCIYNKLSIVPSNVPVLINEDQRLVCSWKEQVVKIWYVGQSDAAAGATAAAAASEDKNYKLVCKLSLKDQENITHCALSPDGQVLVVGRLTTTKVFFLQPQNDKLKVTKLENKFLLVTGSKLVDFVDNSKICLITPEDEIFTVDLEEDHQESFELPELSNAYITSTTAAMKLPHLEKLHLLRASSNGAVVARPCGTVEYIDFETKQVTTLIKLMSFITAISFLPNRKTIILTTAENKIFEFDTPTTENAEAASFQTRWSFQNSEYLPRSFVTQKDKCLGIFEDQNNRVWFWGVSWLCNFNLNYDIPNNRKKPKKRSHDGLTINDASSFLQNDQEEKEEDEIMELEKSVHMLSKVRDDRGEVKLSADGESTFFITEKFKPILCAGKLSENEIGIVEVPILKSTASFHLPKYDT</sequence>
<dbReference type="Proteomes" id="UP000095728">
    <property type="component" value="Unassembled WGS sequence"/>
</dbReference>
<dbReference type="InterPro" id="IPR019775">
    <property type="entry name" value="WD40_repeat_CS"/>
</dbReference>
<dbReference type="PANTHER" id="PTHR44163:SF1">
    <property type="entry name" value="U3 SMALL NUCLEOLAR RNA-ASSOCIATED PROTEIN 4 HOMOLOG"/>
    <property type="match status" value="1"/>
</dbReference>
<feature type="repeat" description="WD" evidence="3">
    <location>
        <begin position="159"/>
        <end position="199"/>
    </location>
</feature>
<evidence type="ECO:0000256" key="3">
    <source>
        <dbReference type="PROSITE-ProRule" id="PRU00221"/>
    </source>
</evidence>
<keyword evidence="5" id="KW-1185">Reference proteome</keyword>
<accession>A0A1E5R240</accession>
<organism evidence="4 5">
    <name type="scientific">Hanseniaspora osmophila</name>
    <dbReference type="NCBI Taxonomy" id="56408"/>
    <lineage>
        <taxon>Eukaryota</taxon>
        <taxon>Fungi</taxon>
        <taxon>Dikarya</taxon>
        <taxon>Ascomycota</taxon>
        <taxon>Saccharomycotina</taxon>
        <taxon>Saccharomycetes</taxon>
        <taxon>Saccharomycodales</taxon>
        <taxon>Saccharomycodaceae</taxon>
        <taxon>Hanseniaspora</taxon>
    </lineage>
</organism>
<dbReference type="InterPro" id="IPR046351">
    <property type="entry name" value="UTP4"/>
</dbReference>
<dbReference type="GO" id="GO:0000462">
    <property type="term" value="P:maturation of SSU-rRNA from tricistronic rRNA transcript (SSU-rRNA, 5.8S rRNA, LSU-rRNA)"/>
    <property type="evidence" value="ECO:0007669"/>
    <property type="project" value="InterPro"/>
</dbReference>
<dbReference type="OrthoDB" id="3972021at2759"/>
<keyword evidence="2" id="KW-0677">Repeat</keyword>
<gene>
    <name evidence="4" type="ORF">AWRI3579_g4110</name>
</gene>
<dbReference type="PROSITE" id="PS00678">
    <property type="entry name" value="WD_REPEATS_1"/>
    <property type="match status" value="1"/>
</dbReference>
<keyword evidence="1 3" id="KW-0853">WD repeat</keyword>
<dbReference type="SMART" id="SM00320">
    <property type="entry name" value="WD40"/>
    <property type="match status" value="9"/>
</dbReference>
<dbReference type="InterPro" id="IPR015943">
    <property type="entry name" value="WD40/YVTN_repeat-like_dom_sf"/>
</dbReference>
<dbReference type="STRING" id="56408.A0A1E5R240"/>
<protein>
    <submittedName>
        <fullName evidence="4">U3 small nucleolar RNA-associated protein 4</fullName>
    </submittedName>
</protein>
<name>A0A1E5R240_9ASCO</name>
<comment type="caution">
    <text evidence="4">The sequence shown here is derived from an EMBL/GenBank/DDBJ whole genome shotgun (WGS) entry which is preliminary data.</text>
</comment>
<dbReference type="SUPFAM" id="SSF50978">
    <property type="entry name" value="WD40 repeat-like"/>
    <property type="match status" value="2"/>
</dbReference>
<reference evidence="5" key="1">
    <citation type="journal article" date="2016" name="Genome Announc.">
        <title>Genome sequences of three species of Hanseniaspora isolated from spontaneous wine fermentations.</title>
        <authorList>
            <person name="Sternes P.R."/>
            <person name="Lee D."/>
            <person name="Kutyna D.R."/>
            <person name="Borneman A.R."/>
        </authorList>
    </citation>
    <scope>NUCLEOTIDE SEQUENCE [LARGE SCALE GENOMIC DNA]</scope>
    <source>
        <strain evidence="5">AWRI3579</strain>
    </source>
</reference>
<dbReference type="GO" id="GO:0032040">
    <property type="term" value="C:small-subunit processome"/>
    <property type="evidence" value="ECO:0007669"/>
    <property type="project" value="TreeGrafter"/>
</dbReference>
<dbReference type="FunCoup" id="A0A1E5R240">
    <property type="interactions" value="997"/>
</dbReference>
<dbReference type="FunFam" id="2.130.10.10:FF:000896">
    <property type="entry name" value="U3 small nucleolar RNA-associated protein 4"/>
    <property type="match status" value="1"/>
</dbReference>
<evidence type="ECO:0000256" key="1">
    <source>
        <dbReference type="ARBA" id="ARBA00022574"/>
    </source>
</evidence>
<dbReference type="PROSITE" id="PS50082">
    <property type="entry name" value="WD_REPEATS_2"/>
    <property type="match status" value="1"/>
</dbReference>
<dbReference type="GO" id="GO:0030686">
    <property type="term" value="C:90S preribosome"/>
    <property type="evidence" value="ECO:0007669"/>
    <property type="project" value="InterPro"/>
</dbReference>
<dbReference type="Pfam" id="PF00400">
    <property type="entry name" value="WD40"/>
    <property type="match status" value="1"/>
</dbReference>
<dbReference type="InterPro" id="IPR001680">
    <property type="entry name" value="WD40_rpt"/>
</dbReference>
<dbReference type="PANTHER" id="PTHR44163">
    <property type="entry name" value="U3 SMALL NUCLEOLAR RNA-ASSOCIATED PROTEIN 4 HOMOLOG"/>
    <property type="match status" value="1"/>
</dbReference>
<dbReference type="AlphaFoldDB" id="A0A1E5R240"/>
<dbReference type="InParanoid" id="A0A1E5R240"/>
<dbReference type="GO" id="GO:0003723">
    <property type="term" value="F:RNA binding"/>
    <property type="evidence" value="ECO:0007669"/>
    <property type="project" value="TreeGrafter"/>
</dbReference>
<dbReference type="EMBL" id="LPNM01000011">
    <property type="protein sequence ID" value="OEJ80966.1"/>
    <property type="molecule type" value="Genomic_DNA"/>
</dbReference>
<evidence type="ECO:0000256" key="2">
    <source>
        <dbReference type="ARBA" id="ARBA00022737"/>
    </source>
</evidence>
<dbReference type="InterPro" id="IPR036322">
    <property type="entry name" value="WD40_repeat_dom_sf"/>
</dbReference>